<gene>
    <name evidence="1" type="primary">btrR</name>
    <name evidence="1" type="ORF">SDC9_96207</name>
</gene>
<dbReference type="GO" id="GO:0008483">
    <property type="term" value="F:transaminase activity"/>
    <property type="evidence" value="ECO:0007669"/>
    <property type="project" value="UniProtKB-KW"/>
</dbReference>
<dbReference type="Gene3D" id="3.90.1150.10">
    <property type="entry name" value="Aspartate Aminotransferase, domain 1"/>
    <property type="match status" value="1"/>
</dbReference>
<dbReference type="EC" id="2.6.1.100" evidence="1"/>
<sequence length="431" mass="46851">MTTTLHLTAGTRAEALDCGNEFTTGSELFRWPVITTEMRANVLAVLDAGTMSGTDVTRKFERAYADWIGVPFALGHNTGTAALAGAMVGAGLGPGDELIAPTATFWASCTQALALGAKVVFADIDPETLCIDPADIERRITPRTRAIMAVHHLGYPADMDRINAIARKHKIKVIEDVSHAQGSRYKGRPAGALADVAAMSLMSAKSFAIGEAGILLTSDRAIYERVILWGHAERHGELTDPALIARSGIPNGGWKCRMHQLSSAVGLAELPLYPAQIAEIDRAMNYFYDRLEGVPGIRAHRPPQGSGSTMGGWYCPHALYRPEELGGLSVTTFCKALNAEGVAIATPGLTDLLHRHPLFAEYPANSGPYPAAETIQGRTMYIPWFKRFRPETIDRYVAAYRKVAEHYRELLALDAGDDPQLGRWMLSPQKK</sequence>
<reference evidence="1" key="1">
    <citation type="submission" date="2019-08" db="EMBL/GenBank/DDBJ databases">
        <authorList>
            <person name="Kucharzyk K."/>
            <person name="Murdoch R.W."/>
            <person name="Higgins S."/>
            <person name="Loffler F."/>
        </authorList>
    </citation>
    <scope>NUCLEOTIDE SEQUENCE</scope>
</reference>
<dbReference type="PANTHER" id="PTHR30244:SF34">
    <property type="entry name" value="DTDP-4-AMINO-4,6-DIDEOXYGALACTOSE TRANSAMINASE"/>
    <property type="match status" value="1"/>
</dbReference>
<dbReference type="PIRSF" id="PIRSF000390">
    <property type="entry name" value="PLP_StrS"/>
    <property type="match status" value="1"/>
</dbReference>
<protein>
    <submittedName>
        <fullName evidence="1">L-glutamine:2-deoxy-scyllo-inosose aminotransferase</fullName>
        <ecNumber evidence="1">2.6.1.100</ecNumber>
    </submittedName>
</protein>
<proteinExistence type="predicted"/>
<dbReference type="Pfam" id="PF01041">
    <property type="entry name" value="DegT_DnrJ_EryC1"/>
    <property type="match status" value="1"/>
</dbReference>
<name>A0A645A8U1_9ZZZZ</name>
<accession>A0A645A8U1</accession>
<dbReference type="InterPro" id="IPR015424">
    <property type="entry name" value="PyrdxlP-dep_Trfase"/>
</dbReference>
<dbReference type="GO" id="GO:0000271">
    <property type="term" value="P:polysaccharide biosynthetic process"/>
    <property type="evidence" value="ECO:0007669"/>
    <property type="project" value="TreeGrafter"/>
</dbReference>
<dbReference type="InterPro" id="IPR000653">
    <property type="entry name" value="DegT/StrS_aminotransferase"/>
</dbReference>
<comment type="caution">
    <text evidence="1">The sequence shown here is derived from an EMBL/GenBank/DDBJ whole genome shotgun (WGS) entry which is preliminary data.</text>
</comment>
<keyword evidence="1" id="KW-0808">Transferase</keyword>
<dbReference type="InterPro" id="IPR015422">
    <property type="entry name" value="PyrdxlP-dep_Trfase_small"/>
</dbReference>
<dbReference type="InterPro" id="IPR015421">
    <property type="entry name" value="PyrdxlP-dep_Trfase_major"/>
</dbReference>
<dbReference type="PANTHER" id="PTHR30244">
    <property type="entry name" value="TRANSAMINASE"/>
    <property type="match status" value="1"/>
</dbReference>
<dbReference type="EMBL" id="VSSQ01012541">
    <property type="protein sequence ID" value="MPM49477.1"/>
    <property type="molecule type" value="Genomic_DNA"/>
</dbReference>
<dbReference type="SUPFAM" id="SSF53383">
    <property type="entry name" value="PLP-dependent transferases"/>
    <property type="match status" value="1"/>
</dbReference>
<dbReference type="CDD" id="cd00616">
    <property type="entry name" value="AHBA_syn"/>
    <property type="match status" value="1"/>
</dbReference>
<dbReference type="Gene3D" id="3.40.640.10">
    <property type="entry name" value="Type I PLP-dependent aspartate aminotransferase-like (Major domain)"/>
    <property type="match status" value="1"/>
</dbReference>
<dbReference type="GO" id="GO:0030170">
    <property type="term" value="F:pyridoxal phosphate binding"/>
    <property type="evidence" value="ECO:0007669"/>
    <property type="project" value="TreeGrafter"/>
</dbReference>
<organism evidence="1">
    <name type="scientific">bioreactor metagenome</name>
    <dbReference type="NCBI Taxonomy" id="1076179"/>
    <lineage>
        <taxon>unclassified sequences</taxon>
        <taxon>metagenomes</taxon>
        <taxon>ecological metagenomes</taxon>
    </lineage>
</organism>
<keyword evidence="1" id="KW-0032">Aminotransferase</keyword>
<evidence type="ECO:0000313" key="1">
    <source>
        <dbReference type="EMBL" id="MPM49477.1"/>
    </source>
</evidence>
<dbReference type="AlphaFoldDB" id="A0A645A8U1"/>